<dbReference type="PANTHER" id="PTHR43280:SF29">
    <property type="entry name" value="ARAC-FAMILY TRANSCRIPTIONAL REGULATOR"/>
    <property type="match status" value="1"/>
</dbReference>
<accession>A0ABX1WY74</accession>
<dbReference type="SMART" id="SM00342">
    <property type="entry name" value="HTH_ARAC"/>
    <property type="match status" value="1"/>
</dbReference>
<keyword evidence="4" id="KW-1133">Transmembrane helix</keyword>
<feature type="transmembrane region" description="Helical" evidence="4">
    <location>
        <begin position="55"/>
        <end position="75"/>
    </location>
</feature>
<evidence type="ECO:0000256" key="1">
    <source>
        <dbReference type="ARBA" id="ARBA00023015"/>
    </source>
</evidence>
<sequence length="429" mass="50365">MIDLHRVGVLLFFFDALIDFDNQFTHYGYENISSERLNFIAKYDFMYPIELRLNIFSLLILLGICQGFFLTFFFFSKENRKILANKLYGFFIAALSLMILEHWLNYTGYLPKVIEIDNFSEPLNFFIAPMAFIYVKVCIRSEFNRRDLWHLAFFAFYLIYSFGYFLQTNEFKFNSFLWVNHPELPRIEAEEIFKSDILGLRSIVNDLTLLSFLVYTGLSLRLVIKEIKKRNLQFWKLKDAQLSWLRNLVLHFSAIIVIFIFAKSFFGRDLGDHLIGAYTAIIMYHISIQVFRESQFFRKSASSEIAGKYSKSSLSEEQKDEILQKLKQVMNEEEYFASNMASLPELSKKVSSVPHHVSQVINERLHKSFFEWLAEQRIEKSKSILSNPETAKITIEELAEVVGYNSKSSFNKAFKKQTGLTPSQFRNNT</sequence>
<feature type="transmembrane region" description="Helical" evidence="4">
    <location>
        <begin position="207"/>
        <end position="224"/>
    </location>
</feature>
<dbReference type="PROSITE" id="PS01124">
    <property type="entry name" value="HTH_ARAC_FAMILY_2"/>
    <property type="match status" value="1"/>
</dbReference>
<name>A0ABX1WY74_9BACT</name>
<evidence type="ECO:0000256" key="2">
    <source>
        <dbReference type="ARBA" id="ARBA00023125"/>
    </source>
</evidence>
<dbReference type="InterPro" id="IPR018060">
    <property type="entry name" value="HTH_AraC"/>
</dbReference>
<dbReference type="Gene3D" id="1.10.10.60">
    <property type="entry name" value="Homeodomain-like"/>
    <property type="match status" value="1"/>
</dbReference>
<dbReference type="Proteomes" id="UP000732105">
    <property type="component" value="Unassembled WGS sequence"/>
</dbReference>
<dbReference type="PANTHER" id="PTHR43280">
    <property type="entry name" value="ARAC-FAMILY TRANSCRIPTIONAL REGULATOR"/>
    <property type="match status" value="1"/>
</dbReference>
<dbReference type="Pfam" id="PF12833">
    <property type="entry name" value="HTH_18"/>
    <property type="match status" value="1"/>
</dbReference>
<dbReference type="EMBL" id="RZNH01000027">
    <property type="protein sequence ID" value="NOU61093.1"/>
    <property type="molecule type" value="Genomic_DNA"/>
</dbReference>
<protein>
    <submittedName>
        <fullName evidence="6">AraC family transcriptional regulator</fullName>
    </submittedName>
</protein>
<dbReference type="SUPFAM" id="SSF46689">
    <property type="entry name" value="Homeodomain-like"/>
    <property type="match status" value="1"/>
</dbReference>
<comment type="caution">
    <text evidence="6">The sequence shown here is derived from an EMBL/GenBank/DDBJ whole genome shotgun (WGS) entry which is preliminary data.</text>
</comment>
<feature type="transmembrane region" description="Helical" evidence="4">
    <location>
        <begin position="123"/>
        <end position="139"/>
    </location>
</feature>
<evidence type="ECO:0000256" key="4">
    <source>
        <dbReference type="SAM" id="Phobius"/>
    </source>
</evidence>
<dbReference type="InterPro" id="IPR009057">
    <property type="entry name" value="Homeodomain-like_sf"/>
</dbReference>
<keyword evidence="3" id="KW-0804">Transcription</keyword>
<feature type="transmembrane region" description="Helical" evidence="4">
    <location>
        <begin position="148"/>
        <end position="166"/>
    </location>
</feature>
<feature type="domain" description="HTH araC/xylS-type" evidence="5">
    <location>
        <begin position="320"/>
        <end position="428"/>
    </location>
</feature>
<dbReference type="InterPro" id="IPR020449">
    <property type="entry name" value="Tscrpt_reg_AraC-type_HTH"/>
</dbReference>
<keyword evidence="4" id="KW-0812">Transmembrane</keyword>
<reference evidence="6 7" key="1">
    <citation type="submission" date="2018-12" db="EMBL/GenBank/DDBJ databases">
        <title>Marinifilum JC070 sp. nov., a marine bacterium isolated from Yongle Blue Hole in the South China Sea.</title>
        <authorList>
            <person name="Fu T."/>
        </authorList>
    </citation>
    <scope>NUCLEOTIDE SEQUENCE [LARGE SCALE GENOMIC DNA]</scope>
    <source>
        <strain evidence="6 7">JC070</strain>
    </source>
</reference>
<evidence type="ECO:0000313" key="7">
    <source>
        <dbReference type="Proteomes" id="UP000732105"/>
    </source>
</evidence>
<feature type="transmembrane region" description="Helical" evidence="4">
    <location>
        <begin position="274"/>
        <end position="291"/>
    </location>
</feature>
<keyword evidence="4" id="KW-0472">Membrane</keyword>
<feature type="transmembrane region" description="Helical" evidence="4">
    <location>
        <begin position="244"/>
        <end position="262"/>
    </location>
</feature>
<proteinExistence type="predicted"/>
<dbReference type="RefSeq" id="WP_171596360.1">
    <property type="nucleotide sequence ID" value="NZ_RZNH01000027.1"/>
</dbReference>
<keyword evidence="1" id="KW-0805">Transcription regulation</keyword>
<dbReference type="PRINTS" id="PR00032">
    <property type="entry name" value="HTHARAC"/>
</dbReference>
<gene>
    <name evidence="6" type="ORF">ELS83_14820</name>
</gene>
<evidence type="ECO:0000313" key="6">
    <source>
        <dbReference type="EMBL" id="NOU61093.1"/>
    </source>
</evidence>
<evidence type="ECO:0000259" key="5">
    <source>
        <dbReference type="PROSITE" id="PS01124"/>
    </source>
</evidence>
<dbReference type="InterPro" id="IPR018062">
    <property type="entry name" value="HTH_AraC-typ_CS"/>
</dbReference>
<keyword evidence="7" id="KW-1185">Reference proteome</keyword>
<organism evidence="6 7">
    <name type="scientific">Marinifilum caeruleilacunae</name>
    <dbReference type="NCBI Taxonomy" id="2499076"/>
    <lineage>
        <taxon>Bacteria</taxon>
        <taxon>Pseudomonadati</taxon>
        <taxon>Bacteroidota</taxon>
        <taxon>Bacteroidia</taxon>
        <taxon>Marinilabiliales</taxon>
        <taxon>Marinifilaceae</taxon>
    </lineage>
</organism>
<keyword evidence="2" id="KW-0238">DNA-binding</keyword>
<feature type="transmembrane region" description="Helical" evidence="4">
    <location>
        <begin position="87"/>
        <end position="103"/>
    </location>
</feature>
<dbReference type="PROSITE" id="PS00041">
    <property type="entry name" value="HTH_ARAC_FAMILY_1"/>
    <property type="match status" value="1"/>
</dbReference>
<evidence type="ECO:0000256" key="3">
    <source>
        <dbReference type="ARBA" id="ARBA00023163"/>
    </source>
</evidence>